<sequence length="149" mass="16571">MFPTSGPVDDFTELEVRCLTLTQLYETAKQPEDAATTIIYAGMQPTSGGEADLDAWYREEHNDQMSKEPGWKRTSRFSLLYQDRNDGKEPGGLGFLAIHEFGEGNKIGKDVEPLDPMTDWTKRCMSECKAIDAAVYHKVKSFGKAADGA</sequence>
<accession>A0A6A6J1J5</accession>
<evidence type="ECO:0000313" key="1">
    <source>
        <dbReference type="EMBL" id="KAF2256217.1"/>
    </source>
</evidence>
<evidence type="ECO:0008006" key="3">
    <source>
        <dbReference type="Google" id="ProtNLM"/>
    </source>
</evidence>
<protein>
    <recommendedName>
        <fullName evidence="3">EthD domain-containing protein</fullName>
    </recommendedName>
</protein>
<name>A0A6A6J1J5_9PLEO</name>
<dbReference type="RefSeq" id="XP_033691221.1">
    <property type="nucleotide sequence ID" value="XM_033827542.1"/>
</dbReference>
<gene>
    <name evidence="1" type="ORF">BU26DRAFT_513053</name>
</gene>
<keyword evidence="2" id="KW-1185">Reference proteome</keyword>
<reference evidence="1" key="1">
    <citation type="journal article" date="2020" name="Stud. Mycol.">
        <title>101 Dothideomycetes genomes: a test case for predicting lifestyles and emergence of pathogens.</title>
        <authorList>
            <person name="Haridas S."/>
            <person name="Albert R."/>
            <person name="Binder M."/>
            <person name="Bloem J."/>
            <person name="Labutti K."/>
            <person name="Salamov A."/>
            <person name="Andreopoulos B."/>
            <person name="Baker S."/>
            <person name="Barry K."/>
            <person name="Bills G."/>
            <person name="Bluhm B."/>
            <person name="Cannon C."/>
            <person name="Castanera R."/>
            <person name="Culley D."/>
            <person name="Daum C."/>
            <person name="Ezra D."/>
            <person name="Gonzalez J."/>
            <person name="Henrissat B."/>
            <person name="Kuo A."/>
            <person name="Liang C."/>
            <person name="Lipzen A."/>
            <person name="Lutzoni F."/>
            <person name="Magnuson J."/>
            <person name="Mondo S."/>
            <person name="Nolan M."/>
            <person name="Ohm R."/>
            <person name="Pangilinan J."/>
            <person name="Park H.-J."/>
            <person name="Ramirez L."/>
            <person name="Alfaro M."/>
            <person name="Sun H."/>
            <person name="Tritt A."/>
            <person name="Yoshinaga Y."/>
            <person name="Zwiers L.-H."/>
            <person name="Turgeon B."/>
            <person name="Goodwin S."/>
            <person name="Spatafora J."/>
            <person name="Crous P."/>
            <person name="Grigoriev I."/>
        </authorList>
    </citation>
    <scope>NUCLEOTIDE SEQUENCE</scope>
    <source>
        <strain evidence="1">CBS 122368</strain>
    </source>
</reference>
<evidence type="ECO:0000313" key="2">
    <source>
        <dbReference type="Proteomes" id="UP000800094"/>
    </source>
</evidence>
<dbReference type="AlphaFoldDB" id="A0A6A6J1J5"/>
<proteinExistence type="predicted"/>
<dbReference type="GeneID" id="54580872"/>
<dbReference type="OrthoDB" id="2851338at2759"/>
<organism evidence="1 2">
    <name type="scientific">Trematosphaeria pertusa</name>
    <dbReference type="NCBI Taxonomy" id="390896"/>
    <lineage>
        <taxon>Eukaryota</taxon>
        <taxon>Fungi</taxon>
        <taxon>Dikarya</taxon>
        <taxon>Ascomycota</taxon>
        <taxon>Pezizomycotina</taxon>
        <taxon>Dothideomycetes</taxon>
        <taxon>Pleosporomycetidae</taxon>
        <taxon>Pleosporales</taxon>
        <taxon>Massarineae</taxon>
        <taxon>Trematosphaeriaceae</taxon>
        <taxon>Trematosphaeria</taxon>
    </lineage>
</organism>
<dbReference type="EMBL" id="ML987189">
    <property type="protein sequence ID" value="KAF2256217.1"/>
    <property type="molecule type" value="Genomic_DNA"/>
</dbReference>
<dbReference type="Proteomes" id="UP000800094">
    <property type="component" value="Unassembled WGS sequence"/>
</dbReference>